<proteinExistence type="predicted"/>
<keyword evidence="2" id="KW-1185">Reference proteome</keyword>
<dbReference type="AlphaFoldDB" id="A0A183E2Z3"/>
<dbReference type="WBParaSite" id="GPUH_0001535401-mRNA-1">
    <property type="protein sequence ID" value="GPUH_0001535401-mRNA-1"/>
    <property type="gene ID" value="GPUH_0001535401"/>
</dbReference>
<dbReference type="InterPro" id="IPR004245">
    <property type="entry name" value="DUF229"/>
</dbReference>
<sequence>MVARLVGVLQQTNTFAGIEMHWCTCLNWESAMDDEEQWNVSTTLAKAVVQTINSYTRPERHLCAPLKLVC</sequence>
<gene>
    <name evidence="1" type="ORF">GPUH_LOCUS15333</name>
</gene>
<protein>
    <submittedName>
        <fullName evidence="3">IMD domain-containing protein</fullName>
    </submittedName>
</protein>
<name>A0A183E2Z3_9BILA</name>
<dbReference type="Pfam" id="PF02995">
    <property type="entry name" value="DUF229"/>
    <property type="match status" value="1"/>
</dbReference>
<dbReference type="Proteomes" id="UP000271098">
    <property type="component" value="Unassembled WGS sequence"/>
</dbReference>
<evidence type="ECO:0000313" key="3">
    <source>
        <dbReference type="WBParaSite" id="GPUH_0001535401-mRNA-1"/>
    </source>
</evidence>
<dbReference type="EMBL" id="UYRT01082307">
    <property type="protein sequence ID" value="VDN25796.1"/>
    <property type="molecule type" value="Genomic_DNA"/>
</dbReference>
<reference evidence="1 2" key="2">
    <citation type="submission" date="2018-11" db="EMBL/GenBank/DDBJ databases">
        <authorList>
            <consortium name="Pathogen Informatics"/>
        </authorList>
    </citation>
    <scope>NUCLEOTIDE SEQUENCE [LARGE SCALE GENOMIC DNA]</scope>
</reference>
<dbReference type="OrthoDB" id="413313at2759"/>
<accession>A0A183E2Z3</accession>
<evidence type="ECO:0000313" key="2">
    <source>
        <dbReference type="Proteomes" id="UP000271098"/>
    </source>
</evidence>
<evidence type="ECO:0000313" key="1">
    <source>
        <dbReference type="EMBL" id="VDN25796.1"/>
    </source>
</evidence>
<organism evidence="3">
    <name type="scientific">Gongylonema pulchrum</name>
    <dbReference type="NCBI Taxonomy" id="637853"/>
    <lineage>
        <taxon>Eukaryota</taxon>
        <taxon>Metazoa</taxon>
        <taxon>Ecdysozoa</taxon>
        <taxon>Nematoda</taxon>
        <taxon>Chromadorea</taxon>
        <taxon>Rhabditida</taxon>
        <taxon>Spirurina</taxon>
        <taxon>Spiruromorpha</taxon>
        <taxon>Spiruroidea</taxon>
        <taxon>Gongylonematidae</taxon>
        <taxon>Gongylonema</taxon>
    </lineage>
</organism>
<reference evidence="3" key="1">
    <citation type="submission" date="2016-06" db="UniProtKB">
        <authorList>
            <consortium name="WormBaseParasite"/>
        </authorList>
    </citation>
    <scope>IDENTIFICATION</scope>
</reference>